<reference evidence="5 6" key="1">
    <citation type="submission" date="2024-05" db="EMBL/GenBank/DDBJ databases">
        <title>Genome Sequence and Characterization of the New Strain Purple Sulfur Bacterium of Genus Thioalkalicoccus.</title>
        <authorList>
            <person name="Bryantseva I.A."/>
            <person name="Kyndt J.A."/>
            <person name="Imhoff J.F."/>
        </authorList>
    </citation>
    <scope>NUCLEOTIDE SEQUENCE [LARGE SCALE GENOMIC DNA]</scope>
    <source>
        <strain evidence="5 6">Um2</strain>
    </source>
</reference>
<evidence type="ECO:0000313" key="6">
    <source>
        <dbReference type="Proteomes" id="UP001564408"/>
    </source>
</evidence>
<dbReference type="PANTHER" id="PTHR45138">
    <property type="entry name" value="REGULATORY COMPONENTS OF SENSORY TRANSDUCTION SYSTEM"/>
    <property type="match status" value="1"/>
</dbReference>
<dbReference type="InterPro" id="IPR000160">
    <property type="entry name" value="GGDEF_dom"/>
</dbReference>
<keyword evidence="6" id="KW-1185">Reference proteome</keyword>
<evidence type="ECO:0000256" key="1">
    <source>
        <dbReference type="ARBA" id="ARBA00012528"/>
    </source>
</evidence>
<dbReference type="Pfam" id="PF00990">
    <property type="entry name" value="GGDEF"/>
    <property type="match status" value="1"/>
</dbReference>
<proteinExistence type="predicted"/>
<organism evidence="5 6">
    <name type="scientific">Thioalkalicoccus limnaeus</name>
    <dbReference type="NCBI Taxonomy" id="120681"/>
    <lineage>
        <taxon>Bacteria</taxon>
        <taxon>Pseudomonadati</taxon>
        <taxon>Pseudomonadota</taxon>
        <taxon>Gammaproteobacteria</taxon>
        <taxon>Chromatiales</taxon>
        <taxon>Chromatiaceae</taxon>
        <taxon>Thioalkalicoccus</taxon>
    </lineage>
</organism>
<dbReference type="SMART" id="SM00267">
    <property type="entry name" value="GGDEF"/>
    <property type="match status" value="1"/>
</dbReference>
<dbReference type="EC" id="2.7.7.65" evidence="1"/>
<gene>
    <name evidence="5" type="ORF">ABC977_11770</name>
</gene>
<dbReference type="InterPro" id="IPR050469">
    <property type="entry name" value="Diguanylate_Cyclase"/>
</dbReference>
<dbReference type="CDD" id="cd01949">
    <property type="entry name" value="GGDEF"/>
    <property type="match status" value="1"/>
</dbReference>
<dbReference type="RefSeq" id="WP_369667467.1">
    <property type="nucleotide sequence ID" value="NZ_JBDKXB010000015.1"/>
</dbReference>
<accession>A0ABV4BEX1</accession>
<dbReference type="PROSITE" id="PS50887">
    <property type="entry name" value="GGDEF"/>
    <property type="match status" value="1"/>
</dbReference>
<keyword evidence="5" id="KW-0548">Nucleotidyltransferase</keyword>
<dbReference type="Gene3D" id="3.30.70.270">
    <property type="match status" value="1"/>
</dbReference>
<feature type="domain" description="GGDEF" evidence="4">
    <location>
        <begin position="177"/>
        <end position="307"/>
    </location>
</feature>
<evidence type="ECO:0000313" key="5">
    <source>
        <dbReference type="EMBL" id="MEY6433082.1"/>
    </source>
</evidence>
<protein>
    <recommendedName>
        <fullName evidence="1">diguanylate cyclase</fullName>
        <ecNumber evidence="1">2.7.7.65</ecNumber>
    </recommendedName>
</protein>
<feature type="coiled-coil region" evidence="3">
    <location>
        <begin position="122"/>
        <end position="149"/>
    </location>
</feature>
<comment type="caution">
    <text evidence="5">The sequence shown here is derived from an EMBL/GenBank/DDBJ whole genome shotgun (WGS) entry which is preliminary data.</text>
</comment>
<dbReference type="EMBL" id="JBDKXB010000015">
    <property type="protein sequence ID" value="MEY6433082.1"/>
    <property type="molecule type" value="Genomic_DNA"/>
</dbReference>
<keyword evidence="5" id="KW-0808">Transferase</keyword>
<sequence>MHQADTADFQRALHDFALASGHIVALEIDATGRILDYNKGFSFAVAAAGEPRGQPLQAFFPPQKGNPSEIVPGLPGGLAVPYRLVSWDGQAFLLFAYPLAEEHALLLGMRLNPDESLAMQRMSGLTTEMGNLLRELRRANRRILDLARTDALTGLPNRRYFFEQLRERVVQSQHLRRPLSVLMIDLDHFKQVNDRFGHAGGDAVLRSIAALLREQARAGDFPGRLGGEELALLLPGTDAEQARRVAERLRADMAGLRPLGDENAVTASIGVATHRSDESEDAFLARADAALYAAKTAGRNRVVVAGDVADPATSN</sequence>
<dbReference type="InterPro" id="IPR043128">
    <property type="entry name" value="Rev_trsase/Diguanyl_cyclase"/>
</dbReference>
<evidence type="ECO:0000256" key="3">
    <source>
        <dbReference type="SAM" id="Coils"/>
    </source>
</evidence>
<dbReference type="InterPro" id="IPR029787">
    <property type="entry name" value="Nucleotide_cyclase"/>
</dbReference>
<keyword evidence="3" id="KW-0175">Coiled coil</keyword>
<dbReference type="GO" id="GO:0052621">
    <property type="term" value="F:diguanylate cyclase activity"/>
    <property type="evidence" value="ECO:0007669"/>
    <property type="project" value="UniProtKB-EC"/>
</dbReference>
<dbReference type="SUPFAM" id="SSF55073">
    <property type="entry name" value="Nucleotide cyclase"/>
    <property type="match status" value="1"/>
</dbReference>
<dbReference type="Proteomes" id="UP001564408">
    <property type="component" value="Unassembled WGS sequence"/>
</dbReference>
<name>A0ABV4BEX1_9GAMM</name>
<evidence type="ECO:0000256" key="2">
    <source>
        <dbReference type="ARBA" id="ARBA00034247"/>
    </source>
</evidence>
<dbReference type="NCBIfam" id="TIGR00254">
    <property type="entry name" value="GGDEF"/>
    <property type="match status" value="1"/>
</dbReference>
<dbReference type="PANTHER" id="PTHR45138:SF9">
    <property type="entry name" value="DIGUANYLATE CYCLASE DGCM-RELATED"/>
    <property type="match status" value="1"/>
</dbReference>
<evidence type="ECO:0000259" key="4">
    <source>
        <dbReference type="PROSITE" id="PS50887"/>
    </source>
</evidence>
<comment type="catalytic activity">
    <reaction evidence="2">
        <text>2 GTP = 3',3'-c-di-GMP + 2 diphosphate</text>
        <dbReference type="Rhea" id="RHEA:24898"/>
        <dbReference type="ChEBI" id="CHEBI:33019"/>
        <dbReference type="ChEBI" id="CHEBI:37565"/>
        <dbReference type="ChEBI" id="CHEBI:58805"/>
        <dbReference type="EC" id="2.7.7.65"/>
    </reaction>
</comment>